<gene>
    <name evidence="2" type="ORF">AYJ54_05215</name>
</gene>
<evidence type="ECO:0000313" key="2">
    <source>
        <dbReference type="EMBL" id="OAF16556.1"/>
    </source>
</evidence>
<comment type="caution">
    <text evidence="2">The sequence shown here is derived from an EMBL/GenBank/DDBJ whole genome shotgun (WGS) entry which is preliminary data.</text>
</comment>
<evidence type="ECO:0000313" key="3">
    <source>
        <dbReference type="Proteomes" id="UP000076959"/>
    </source>
</evidence>
<dbReference type="AlphaFoldDB" id="A0A176Z9W0"/>
<accession>A0A176Z9W0</accession>
<evidence type="ECO:0000256" key="1">
    <source>
        <dbReference type="SAM" id="MobiDB-lite"/>
    </source>
</evidence>
<keyword evidence="3" id="KW-1185">Reference proteome</keyword>
<organism evidence="2 3">
    <name type="scientific">Bradyrhizobium centrolobii</name>
    <dbReference type="NCBI Taxonomy" id="1505087"/>
    <lineage>
        <taxon>Bacteria</taxon>
        <taxon>Pseudomonadati</taxon>
        <taxon>Pseudomonadota</taxon>
        <taxon>Alphaproteobacteria</taxon>
        <taxon>Hyphomicrobiales</taxon>
        <taxon>Nitrobacteraceae</taxon>
        <taxon>Bradyrhizobium</taxon>
    </lineage>
</organism>
<reference evidence="2 3" key="1">
    <citation type="submission" date="2016-03" db="EMBL/GenBank/DDBJ databases">
        <title>Draft Genome Sequence of the Strain BR 10245 (Bradyrhizobium sp.) isolated from nodules of Centrolobium paraense.</title>
        <authorList>
            <person name="Simoes-Araujo J.L.Sr."/>
            <person name="Barauna A.C."/>
            <person name="Silva K."/>
            <person name="Zilli J.E."/>
        </authorList>
    </citation>
    <scope>NUCLEOTIDE SEQUENCE [LARGE SCALE GENOMIC DNA]</scope>
    <source>
        <strain evidence="2 3">BR 10245</strain>
    </source>
</reference>
<sequence>MKPQGESLMFEKDEIGRGRANQEIDLRAAETGTSHRSPLLLKLLIGRVFLGPSPRPGFANDRANHQKKLDAVAMPPKHSTSTRISTRIRRRPVV</sequence>
<proteinExistence type="predicted"/>
<dbReference type="Proteomes" id="UP000076959">
    <property type="component" value="Unassembled WGS sequence"/>
</dbReference>
<name>A0A176Z9W0_9BRAD</name>
<dbReference type="EMBL" id="LUUB01000013">
    <property type="protein sequence ID" value="OAF16556.1"/>
    <property type="molecule type" value="Genomic_DNA"/>
</dbReference>
<protein>
    <submittedName>
        <fullName evidence="2">Uncharacterized protein</fullName>
    </submittedName>
</protein>
<feature type="region of interest" description="Disordered" evidence="1">
    <location>
        <begin position="68"/>
        <end position="94"/>
    </location>
</feature>